<dbReference type="Pfam" id="PF00631">
    <property type="entry name" value="G-gamma"/>
    <property type="match status" value="1"/>
</dbReference>
<dbReference type="PRINTS" id="PR00321">
    <property type="entry name" value="GPROTEING"/>
</dbReference>
<evidence type="ECO:0000256" key="6">
    <source>
        <dbReference type="ARBA" id="ARBA00022990"/>
    </source>
</evidence>
<comment type="subcellular location">
    <subcellularLocation>
        <location evidence="1 12">Cell membrane</location>
        <topology evidence="1 12">Lipid-anchor</topology>
        <orientation evidence="1 12">Cytoplasmic side</orientation>
    </subcellularLocation>
</comment>
<keyword evidence="4 12" id="KW-1003">Cell membrane</keyword>
<name>A0A3Q0GYD3_ALLSI</name>
<dbReference type="AlphaFoldDB" id="A0A3Q0GYD3"/>
<dbReference type="SMART" id="SM01224">
    <property type="entry name" value="G_gamma"/>
    <property type="match status" value="1"/>
</dbReference>
<comment type="subunit">
    <text evidence="3">G proteins are composed of 3 units, alpha, beta and gamma.</text>
</comment>
<evidence type="ECO:0000256" key="5">
    <source>
        <dbReference type="ARBA" id="ARBA00022481"/>
    </source>
</evidence>
<dbReference type="SUPFAM" id="SSF48670">
    <property type="entry name" value="Transducin (heterotrimeric G protein), gamma chain"/>
    <property type="match status" value="1"/>
</dbReference>
<dbReference type="GeneID" id="102385776"/>
<dbReference type="KEGG" id="asn:102385776"/>
<dbReference type="SMART" id="SM00224">
    <property type="entry name" value="GGL"/>
    <property type="match status" value="1"/>
</dbReference>
<evidence type="ECO:0000259" key="13">
    <source>
        <dbReference type="PROSITE" id="PS50058"/>
    </source>
</evidence>
<reference evidence="15" key="1">
    <citation type="submission" date="2025-08" db="UniProtKB">
        <authorList>
            <consortium name="RefSeq"/>
        </authorList>
    </citation>
    <scope>IDENTIFICATION</scope>
</reference>
<dbReference type="FunFam" id="4.10.260.10:FF:000007">
    <property type="entry name" value="Guanine nucleotide-binding protein subunit gamma"/>
    <property type="match status" value="1"/>
</dbReference>
<evidence type="ECO:0000313" key="14">
    <source>
        <dbReference type="Proteomes" id="UP000189705"/>
    </source>
</evidence>
<keyword evidence="7 12" id="KW-0472">Membrane</keyword>
<keyword evidence="10" id="KW-0636">Prenylation</keyword>
<evidence type="ECO:0000256" key="8">
    <source>
        <dbReference type="ARBA" id="ARBA00023224"/>
    </source>
</evidence>
<comment type="similarity">
    <text evidence="2 12">Belongs to the G protein gamma family.</text>
</comment>
<dbReference type="PROSITE" id="PS50058">
    <property type="entry name" value="G_PROTEIN_GAMMA"/>
    <property type="match status" value="1"/>
</dbReference>
<evidence type="ECO:0000313" key="15">
    <source>
        <dbReference type="RefSeq" id="XP_025064761.1"/>
    </source>
</evidence>
<dbReference type="Gene3D" id="4.10.260.10">
    <property type="entry name" value="Transducin (heterotrimeric G protein), gamma chain"/>
    <property type="match status" value="1"/>
</dbReference>
<dbReference type="InParanoid" id="A0A3Q0GYD3"/>
<dbReference type="Proteomes" id="UP000189705">
    <property type="component" value="Unplaced"/>
</dbReference>
<evidence type="ECO:0000256" key="10">
    <source>
        <dbReference type="ARBA" id="ARBA00023289"/>
    </source>
</evidence>
<evidence type="ECO:0000256" key="9">
    <source>
        <dbReference type="ARBA" id="ARBA00023288"/>
    </source>
</evidence>
<evidence type="ECO:0000256" key="2">
    <source>
        <dbReference type="ARBA" id="ARBA00007431"/>
    </source>
</evidence>
<gene>
    <name evidence="15" type="primary">LOC102385776</name>
</gene>
<dbReference type="InterPro" id="IPR015898">
    <property type="entry name" value="G-protein_gamma-like_dom"/>
</dbReference>
<evidence type="ECO:0000256" key="7">
    <source>
        <dbReference type="ARBA" id="ARBA00023136"/>
    </source>
</evidence>
<keyword evidence="14" id="KW-1185">Reference proteome</keyword>
<evidence type="ECO:0000256" key="3">
    <source>
        <dbReference type="ARBA" id="ARBA00011581"/>
    </source>
</evidence>
<dbReference type="GO" id="GO:0005834">
    <property type="term" value="C:heterotrimeric G-protein complex"/>
    <property type="evidence" value="ECO:0007669"/>
    <property type="project" value="InterPro"/>
</dbReference>
<dbReference type="STRING" id="38654.A0A3Q0GYD3"/>
<feature type="domain" description="G protein gamma" evidence="13">
    <location>
        <begin position="81"/>
        <end position="128"/>
    </location>
</feature>
<dbReference type="InterPro" id="IPR001770">
    <property type="entry name" value="G-protein_gamma"/>
</dbReference>
<keyword evidence="5" id="KW-0488">Methylation</keyword>
<accession>A0A3Q0GYD3</accession>
<protein>
    <recommendedName>
        <fullName evidence="12">Guanine nucleotide-binding protein subunit gamma</fullName>
    </recommendedName>
</protein>
<keyword evidence="6" id="KW-0007">Acetylation</keyword>
<evidence type="ECO:0000256" key="12">
    <source>
        <dbReference type="RuleBase" id="RU004973"/>
    </source>
</evidence>
<dbReference type="GO" id="GO:0031681">
    <property type="term" value="F:G-protein beta-subunit binding"/>
    <property type="evidence" value="ECO:0007669"/>
    <property type="project" value="InterPro"/>
</dbReference>
<keyword evidence="8 12" id="KW-0807">Transducer</keyword>
<evidence type="ECO:0000256" key="11">
    <source>
        <dbReference type="ARBA" id="ARBA00057705"/>
    </source>
</evidence>
<dbReference type="PANTHER" id="PTHR13809">
    <property type="entry name" value="GUANINE NUCLEOTIDE-BINDING PROTEIN GAMMA SUBUNIT"/>
    <property type="match status" value="1"/>
</dbReference>
<dbReference type="CDD" id="cd00068">
    <property type="entry name" value="GGL"/>
    <property type="match status" value="1"/>
</dbReference>
<dbReference type="GO" id="GO:0007186">
    <property type="term" value="P:G protein-coupled receptor signaling pathway"/>
    <property type="evidence" value="ECO:0007669"/>
    <property type="project" value="InterPro"/>
</dbReference>
<evidence type="ECO:0000256" key="4">
    <source>
        <dbReference type="ARBA" id="ARBA00022475"/>
    </source>
</evidence>
<comment type="subunit">
    <text evidence="12">G proteins are composed of 3 units; alpha, beta and gamma.</text>
</comment>
<sequence length="128" mass="13608">MSGPANGRTARIRLFPPVWFGVATGRVCSQSLPLLVGLARGRRGAVRSCSRGTKQGGLWLLAPRCQTFPCGAAECRRLHGAEAARARVSQAAAELQQYCMQNACKDALLVGVPAGSNPFREPRSCALL</sequence>
<dbReference type="InterPro" id="IPR036284">
    <property type="entry name" value="GGL_sf"/>
</dbReference>
<keyword evidence="9 12" id="KW-0449">Lipoprotein</keyword>
<evidence type="ECO:0000256" key="1">
    <source>
        <dbReference type="ARBA" id="ARBA00004342"/>
    </source>
</evidence>
<organism evidence="14 15">
    <name type="scientific">Alligator sinensis</name>
    <name type="common">Chinese alligator</name>
    <dbReference type="NCBI Taxonomy" id="38654"/>
    <lineage>
        <taxon>Eukaryota</taxon>
        <taxon>Metazoa</taxon>
        <taxon>Chordata</taxon>
        <taxon>Craniata</taxon>
        <taxon>Vertebrata</taxon>
        <taxon>Euteleostomi</taxon>
        <taxon>Archelosauria</taxon>
        <taxon>Archosauria</taxon>
        <taxon>Crocodylia</taxon>
        <taxon>Alligatoridae</taxon>
        <taxon>Alligatorinae</taxon>
        <taxon>Alligator</taxon>
    </lineage>
</organism>
<comment type="function">
    <text evidence="11">Guanine nucleotide-binding proteins (G proteins) are involved as a modulator or transducer in various transmembrane signaling systems. The beta and gamma chains are required for the GTPase activity, for replacement of GDP by GTP, and for G protein-effector interaction. Interacts with beta-1 and beta-2, but not with beta-3.</text>
</comment>
<dbReference type="RefSeq" id="XP_025064761.1">
    <property type="nucleotide sequence ID" value="XM_025208976.1"/>
</dbReference>
<proteinExistence type="inferred from homology"/>